<organism evidence="1 2">
    <name type="scientific">Candidatus Hakubella thermalkaliphila</name>
    <dbReference type="NCBI Taxonomy" id="2754717"/>
    <lineage>
        <taxon>Bacteria</taxon>
        <taxon>Bacillati</taxon>
        <taxon>Actinomycetota</taxon>
        <taxon>Actinomycetota incertae sedis</taxon>
        <taxon>Candidatus Hakubellales</taxon>
        <taxon>Candidatus Hakubellaceae</taxon>
        <taxon>Candidatus Hakubella</taxon>
    </lineage>
</organism>
<comment type="caution">
    <text evidence="1">The sequence shown here is derived from an EMBL/GenBank/DDBJ whole genome shotgun (WGS) entry which is preliminary data.</text>
</comment>
<gene>
    <name evidence="1" type="ORF">HKBW3S47_02323</name>
</gene>
<feature type="non-terminal residue" evidence="1">
    <location>
        <position position="100"/>
    </location>
</feature>
<accession>A0A6V8QB83</accession>
<dbReference type="Proteomes" id="UP000569018">
    <property type="component" value="Unassembled WGS sequence"/>
</dbReference>
<evidence type="ECO:0000313" key="1">
    <source>
        <dbReference type="EMBL" id="GFP40626.1"/>
    </source>
</evidence>
<proteinExistence type="predicted"/>
<dbReference type="AlphaFoldDB" id="A0A6V8QB83"/>
<evidence type="ECO:0000313" key="2">
    <source>
        <dbReference type="Proteomes" id="UP000569018"/>
    </source>
</evidence>
<protein>
    <submittedName>
        <fullName evidence="1">Glycerol-3-phosphate dehydrogenase</fullName>
    </submittedName>
</protein>
<name>A0A6V8QB83_9ACTN</name>
<dbReference type="EMBL" id="BLSD01000351">
    <property type="protein sequence ID" value="GFP40626.1"/>
    <property type="molecule type" value="Genomic_DNA"/>
</dbReference>
<reference evidence="1 2" key="1">
    <citation type="journal article" date="2020" name="Front. Microbiol.">
        <title>Single-cell genomics of novel Actinobacteria with the Wood-Ljungdahl pathway discovered in a serpentinizing system.</title>
        <authorList>
            <person name="Merino N."/>
            <person name="Kawai M."/>
            <person name="Boyd E.S."/>
            <person name="Colman D.R."/>
            <person name="McGlynn S.E."/>
            <person name="Nealson K.H."/>
            <person name="Kurokawa K."/>
            <person name="Hongoh Y."/>
        </authorList>
    </citation>
    <scope>NUCLEOTIDE SEQUENCE [LARGE SCALE GENOMIC DNA]</scope>
    <source>
        <strain evidence="1 2">S47</strain>
    </source>
</reference>
<sequence length="100" mass="11801">MEDFGGYYVLTEEDDPLYRDEFISACRRTGVRIVEVAPQKLLEKEPYLTSRIKRSYRIQDKAIDLLRFCVLNGYDASLRRDEVRTYTELQGITIIDAFIR</sequence>